<dbReference type="InterPro" id="IPR041233">
    <property type="entry name" value="Melibiase_C"/>
</dbReference>
<organism evidence="9 10">
    <name type="scientific">Rhodocollybia butyracea</name>
    <dbReference type="NCBI Taxonomy" id="206335"/>
    <lineage>
        <taxon>Eukaryota</taxon>
        <taxon>Fungi</taxon>
        <taxon>Dikarya</taxon>
        <taxon>Basidiomycota</taxon>
        <taxon>Agaricomycotina</taxon>
        <taxon>Agaricomycetes</taxon>
        <taxon>Agaricomycetidae</taxon>
        <taxon>Agaricales</taxon>
        <taxon>Marasmiineae</taxon>
        <taxon>Omphalotaceae</taxon>
        <taxon>Rhodocollybia</taxon>
    </lineage>
</organism>
<evidence type="ECO:0000256" key="1">
    <source>
        <dbReference type="ARBA" id="ARBA00001255"/>
    </source>
</evidence>
<evidence type="ECO:0000256" key="3">
    <source>
        <dbReference type="ARBA" id="ARBA00012755"/>
    </source>
</evidence>
<keyword evidence="7" id="KW-1015">Disulfide bond</keyword>
<evidence type="ECO:0000313" key="10">
    <source>
        <dbReference type="Proteomes" id="UP000772434"/>
    </source>
</evidence>
<dbReference type="CDD" id="cd14792">
    <property type="entry name" value="GH27"/>
    <property type="match status" value="1"/>
</dbReference>
<feature type="domain" description="Alpha galactosidase C-terminal" evidence="8">
    <location>
        <begin position="332"/>
        <end position="401"/>
    </location>
</feature>
<dbReference type="PANTHER" id="PTHR11452:SF33">
    <property type="entry name" value="ALPHA-GALACTOSIDASE 2"/>
    <property type="match status" value="1"/>
</dbReference>
<dbReference type="InterPro" id="IPR017853">
    <property type="entry name" value="GH"/>
</dbReference>
<sequence length="416" mass="44248">MFVPRAATVAAAAASSVPLFSLTVDQTPNGFNSAARGWNSWGIEDNPATDPSFVFDQTHIEQQCDILATSGLINLGYTTCSVDFGWSLDSGDANGRVIANSSLFDMADLGDHLHSEGLLLGVYVRPGGWLTDLNKTILGTDITIGSVCTGDNGLNQCNWDYGADGVQQWHNSVVDLFAEWGVDFIKLDFITPGSPQNGANLPANTSLSVVNYHNAIAQSGRQMRLDISWKLARDDVDFAIWQSNSESFRTDQDINNGGTQLDGVDSDDERFTIMTHWIGAGSNLILGSDLTNIDATGMSIISNAEAISVADFAAKNPMRPRNPGTGLGDAQQLQAWIGGPNSTGNAFVVLANYGPDQGSGGFGTSLTGAQNVSVTWADLGINGSFSVRDVWQGQDLGTFDSALSASLGRGRVCWQF</sequence>
<dbReference type="AlphaFoldDB" id="A0A9P5PZF1"/>
<keyword evidence="6 7" id="KW-0326">Glycosidase</keyword>
<dbReference type="EC" id="3.2.1.22" evidence="3 7"/>
<dbReference type="InterPro" id="IPR013780">
    <property type="entry name" value="Glyco_hydro_b"/>
</dbReference>
<dbReference type="Proteomes" id="UP000772434">
    <property type="component" value="Unassembled WGS sequence"/>
</dbReference>
<reference evidence="9" key="1">
    <citation type="submission" date="2020-11" db="EMBL/GenBank/DDBJ databases">
        <authorList>
            <consortium name="DOE Joint Genome Institute"/>
            <person name="Ahrendt S."/>
            <person name="Riley R."/>
            <person name="Andreopoulos W."/>
            <person name="Labutti K."/>
            <person name="Pangilinan J."/>
            <person name="Ruiz-Duenas F.J."/>
            <person name="Barrasa J.M."/>
            <person name="Sanchez-Garcia M."/>
            <person name="Camarero S."/>
            <person name="Miyauchi S."/>
            <person name="Serrano A."/>
            <person name="Linde D."/>
            <person name="Babiker R."/>
            <person name="Drula E."/>
            <person name="Ayuso-Fernandez I."/>
            <person name="Pacheco R."/>
            <person name="Padilla G."/>
            <person name="Ferreira P."/>
            <person name="Barriuso J."/>
            <person name="Kellner H."/>
            <person name="Castanera R."/>
            <person name="Alfaro M."/>
            <person name="Ramirez L."/>
            <person name="Pisabarro A.G."/>
            <person name="Kuo A."/>
            <person name="Tritt A."/>
            <person name="Lipzen A."/>
            <person name="He G."/>
            <person name="Yan M."/>
            <person name="Ng V."/>
            <person name="Cullen D."/>
            <person name="Martin F."/>
            <person name="Rosso M.-N."/>
            <person name="Henrissat B."/>
            <person name="Hibbett D."/>
            <person name="Martinez A.T."/>
            <person name="Grigoriev I.V."/>
        </authorList>
    </citation>
    <scope>NUCLEOTIDE SEQUENCE</scope>
    <source>
        <strain evidence="9">AH 40177</strain>
    </source>
</reference>
<comment type="catalytic activity">
    <reaction evidence="1 7">
        <text>Hydrolysis of terminal, non-reducing alpha-D-galactose residues in alpha-D-galactosides, including galactose oligosaccharides, galactomannans and galactolipids.</text>
        <dbReference type="EC" id="3.2.1.22"/>
    </reaction>
</comment>
<keyword evidence="10" id="KW-1185">Reference proteome</keyword>
<dbReference type="GO" id="GO:0004557">
    <property type="term" value="F:alpha-galactosidase activity"/>
    <property type="evidence" value="ECO:0007669"/>
    <property type="project" value="UniProtKB-EC"/>
</dbReference>
<protein>
    <recommendedName>
        <fullName evidence="3 7">Alpha-galactosidase</fullName>
        <ecNumber evidence="3 7">3.2.1.22</ecNumber>
    </recommendedName>
    <alternativeName>
        <fullName evidence="7">Melibiase</fullName>
    </alternativeName>
</protein>
<dbReference type="Gene3D" id="2.60.40.1180">
    <property type="entry name" value="Golgi alpha-mannosidase II"/>
    <property type="match status" value="1"/>
</dbReference>
<evidence type="ECO:0000256" key="5">
    <source>
        <dbReference type="ARBA" id="ARBA00022801"/>
    </source>
</evidence>
<comment type="similarity">
    <text evidence="2 7">Belongs to the glycosyl hydrolase 27 family.</text>
</comment>
<dbReference type="EMBL" id="JADNRY010000033">
    <property type="protein sequence ID" value="KAF9071307.1"/>
    <property type="molecule type" value="Genomic_DNA"/>
</dbReference>
<evidence type="ECO:0000256" key="7">
    <source>
        <dbReference type="RuleBase" id="RU361168"/>
    </source>
</evidence>
<evidence type="ECO:0000313" key="9">
    <source>
        <dbReference type="EMBL" id="KAF9071307.1"/>
    </source>
</evidence>
<comment type="caution">
    <text evidence="9">The sequence shown here is derived from an EMBL/GenBank/DDBJ whole genome shotgun (WGS) entry which is preliminary data.</text>
</comment>
<keyword evidence="5 7" id="KW-0378">Hydrolase</keyword>
<accession>A0A9P5PZF1</accession>
<dbReference type="Pfam" id="PF17801">
    <property type="entry name" value="Melibiase_C"/>
    <property type="match status" value="1"/>
</dbReference>
<dbReference type="OrthoDB" id="5795902at2759"/>
<dbReference type="PRINTS" id="PR00740">
    <property type="entry name" value="GLHYDRLASE27"/>
</dbReference>
<evidence type="ECO:0000256" key="6">
    <source>
        <dbReference type="ARBA" id="ARBA00023295"/>
    </source>
</evidence>
<dbReference type="Gene3D" id="3.20.20.70">
    <property type="entry name" value="Aldolase class I"/>
    <property type="match status" value="2"/>
</dbReference>
<dbReference type="Pfam" id="PF16499">
    <property type="entry name" value="Melibiase_2"/>
    <property type="match status" value="1"/>
</dbReference>
<dbReference type="InterPro" id="IPR002241">
    <property type="entry name" value="Glyco_hydro_27"/>
</dbReference>
<dbReference type="InterPro" id="IPR013785">
    <property type="entry name" value="Aldolase_TIM"/>
</dbReference>
<proteinExistence type="inferred from homology"/>
<name>A0A9P5PZF1_9AGAR</name>
<evidence type="ECO:0000256" key="2">
    <source>
        <dbReference type="ARBA" id="ARBA00009743"/>
    </source>
</evidence>
<dbReference type="SUPFAM" id="SSF51445">
    <property type="entry name" value="(Trans)glycosidases"/>
    <property type="match status" value="1"/>
</dbReference>
<evidence type="ECO:0000259" key="8">
    <source>
        <dbReference type="Pfam" id="PF17801"/>
    </source>
</evidence>
<keyword evidence="4" id="KW-0732">Signal</keyword>
<dbReference type="GO" id="GO:0005975">
    <property type="term" value="P:carbohydrate metabolic process"/>
    <property type="evidence" value="ECO:0007669"/>
    <property type="project" value="InterPro"/>
</dbReference>
<dbReference type="SUPFAM" id="SSF51011">
    <property type="entry name" value="Glycosyl hydrolase domain"/>
    <property type="match status" value="1"/>
</dbReference>
<evidence type="ECO:0000256" key="4">
    <source>
        <dbReference type="ARBA" id="ARBA00022729"/>
    </source>
</evidence>
<dbReference type="PANTHER" id="PTHR11452">
    <property type="entry name" value="ALPHA-GALACTOSIDASE/ALPHA-N-ACETYLGALACTOSAMINIDASE"/>
    <property type="match status" value="1"/>
</dbReference>
<gene>
    <name evidence="9" type="ORF">BDP27DRAFT_1361879</name>
</gene>